<evidence type="ECO:0000313" key="2">
    <source>
        <dbReference type="Proteomes" id="UP000823674"/>
    </source>
</evidence>
<dbReference type="Gene3D" id="3.90.70.10">
    <property type="entry name" value="Cysteine proteinases"/>
    <property type="match status" value="1"/>
</dbReference>
<accession>A0ABQ7LDX6</accession>
<dbReference type="SUPFAM" id="SSF54001">
    <property type="entry name" value="Cysteine proteinases"/>
    <property type="match status" value="1"/>
</dbReference>
<proteinExistence type="predicted"/>
<dbReference type="Proteomes" id="UP000823674">
    <property type="component" value="Chromosome A09"/>
</dbReference>
<reference evidence="1 2" key="1">
    <citation type="submission" date="2021-03" db="EMBL/GenBank/DDBJ databases">
        <authorList>
            <person name="King G.J."/>
            <person name="Bancroft I."/>
            <person name="Baten A."/>
            <person name="Bloomfield J."/>
            <person name="Borpatragohain P."/>
            <person name="He Z."/>
            <person name="Irish N."/>
            <person name="Irwin J."/>
            <person name="Liu K."/>
            <person name="Mauleon R.P."/>
            <person name="Moore J."/>
            <person name="Morris R."/>
            <person name="Ostergaard L."/>
            <person name="Wang B."/>
            <person name="Wells R."/>
        </authorList>
    </citation>
    <scope>NUCLEOTIDE SEQUENCE [LARGE SCALE GENOMIC DNA]</scope>
    <source>
        <strain evidence="1">R-o-18</strain>
        <tissue evidence="1">Leaf</tissue>
    </source>
</reference>
<protein>
    <recommendedName>
        <fullName evidence="3">Peptidase C1A papain C-terminal domain-containing protein</fullName>
    </recommendedName>
</protein>
<organism evidence="1 2">
    <name type="scientific">Brassica rapa subsp. trilocularis</name>
    <dbReference type="NCBI Taxonomy" id="1813537"/>
    <lineage>
        <taxon>Eukaryota</taxon>
        <taxon>Viridiplantae</taxon>
        <taxon>Streptophyta</taxon>
        <taxon>Embryophyta</taxon>
        <taxon>Tracheophyta</taxon>
        <taxon>Spermatophyta</taxon>
        <taxon>Magnoliopsida</taxon>
        <taxon>eudicotyledons</taxon>
        <taxon>Gunneridae</taxon>
        <taxon>Pentapetalae</taxon>
        <taxon>rosids</taxon>
        <taxon>malvids</taxon>
        <taxon>Brassicales</taxon>
        <taxon>Brassicaceae</taxon>
        <taxon>Brassiceae</taxon>
        <taxon>Brassica</taxon>
    </lineage>
</organism>
<comment type="caution">
    <text evidence="1">The sequence shown here is derived from an EMBL/GenBank/DDBJ whole genome shotgun (WGS) entry which is preliminary data.</text>
</comment>
<sequence>MLSYYINKPPSTETTLKPFLGRKPVTMDPSGAYEVFLKQYQILEDLIRSTATKEELSAFFALENKRWPTRKDTWRDNKAELVPRQHRQESVDNCWAIGIFRQWYSLSVQMGLPTSDLSVKKLTLGISYLHKSEEHGLANWDAVISYMVGNGFVNDMRIHYKPKGHAEEETYETYLLHLRSRGPIAVSFCAFPSYNVNPGFRILCPTPVEIARSAFEYNYSKHVALLMGRGVDVEGNEYWELFESSGRKWGDSGFVRLAMHQGLIDFAVEMEM</sequence>
<keyword evidence="2" id="KW-1185">Reference proteome</keyword>
<evidence type="ECO:0000313" key="1">
    <source>
        <dbReference type="EMBL" id="KAG5384772.1"/>
    </source>
</evidence>
<gene>
    <name evidence="1" type="primary">A09g511970.1_BraROA</name>
    <name evidence="1" type="ORF">IGI04_036242</name>
</gene>
<evidence type="ECO:0008006" key="3">
    <source>
        <dbReference type="Google" id="ProtNLM"/>
    </source>
</evidence>
<dbReference type="EMBL" id="JADBGQ010000008">
    <property type="protein sequence ID" value="KAG5384772.1"/>
    <property type="molecule type" value="Genomic_DNA"/>
</dbReference>
<dbReference type="InterPro" id="IPR038765">
    <property type="entry name" value="Papain-like_cys_pep_sf"/>
</dbReference>
<name>A0ABQ7LDX6_BRACM</name>